<dbReference type="GO" id="GO:0051537">
    <property type="term" value="F:2 iron, 2 sulfur cluster binding"/>
    <property type="evidence" value="ECO:0007669"/>
    <property type="project" value="UniProtKB-KW"/>
</dbReference>
<accession>A0A927N1T5</accession>
<name>A0A927N1T5_9ACTN</name>
<dbReference type="PROSITE" id="PS51296">
    <property type="entry name" value="RIESKE"/>
    <property type="match status" value="1"/>
</dbReference>
<evidence type="ECO:0000256" key="8">
    <source>
        <dbReference type="ARBA" id="ARBA00029586"/>
    </source>
</evidence>
<evidence type="ECO:0000313" key="13">
    <source>
        <dbReference type="Proteomes" id="UP000638648"/>
    </source>
</evidence>
<dbReference type="PRINTS" id="PR00162">
    <property type="entry name" value="RIESKE"/>
</dbReference>
<evidence type="ECO:0000256" key="10">
    <source>
        <dbReference type="SAM" id="MobiDB-lite"/>
    </source>
</evidence>
<keyword evidence="6" id="KW-0411">Iron-sulfur</keyword>
<keyword evidence="4" id="KW-0479">Metal-binding</keyword>
<evidence type="ECO:0000256" key="2">
    <source>
        <dbReference type="ARBA" id="ARBA00015816"/>
    </source>
</evidence>
<evidence type="ECO:0000256" key="3">
    <source>
        <dbReference type="ARBA" id="ARBA00022714"/>
    </source>
</evidence>
<dbReference type="PROSITE" id="PS51318">
    <property type="entry name" value="TAT"/>
    <property type="match status" value="1"/>
</dbReference>
<evidence type="ECO:0000256" key="5">
    <source>
        <dbReference type="ARBA" id="ARBA00023004"/>
    </source>
</evidence>
<dbReference type="InterPro" id="IPR036922">
    <property type="entry name" value="Rieske_2Fe-2S_sf"/>
</dbReference>
<dbReference type="FunFam" id="2.102.10.10:FF:000016">
    <property type="entry name" value="Nitrite reductase/ring-hydroxylating ferredoxin subunit"/>
    <property type="match status" value="1"/>
</dbReference>
<dbReference type="Gene3D" id="2.102.10.10">
    <property type="entry name" value="Rieske [2Fe-2S] iron-sulphur domain"/>
    <property type="match status" value="1"/>
</dbReference>
<evidence type="ECO:0000256" key="7">
    <source>
        <dbReference type="ARBA" id="ARBA00023157"/>
    </source>
</evidence>
<dbReference type="InterPro" id="IPR017941">
    <property type="entry name" value="Rieske_2Fe-2S"/>
</dbReference>
<dbReference type="SUPFAM" id="SSF50022">
    <property type="entry name" value="ISP domain"/>
    <property type="match status" value="1"/>
</dbReference>
<evidence type="ECO:0000256" key="4">
    <source>
        <dbReference type="ARBA" id="ARBA00022723"/>
    </source>
</evidence>
<evidence type="ECO:0000256" key="6">
    <source>
        <dbReference type="ARBA" id="ARBA00023014"/>
    </source>
</evidence>
<dbReference type="Proteomes" id="UP000638648">
    <property type="component" value="Unassembled WGS sequence"/>
</dbReference>
<dbReference type="PANTHER" id="PTHR10134">
    <property type="entry name" value="CYTOCHROME B-C1 COMPLEX SUBUNIT RIESKE, MITOCHONDRIAL"/>
    <property type="match status" value="1"/>
</dbReference>
<comment type="cofactor">
    <cofactor evidence="9">
        <name>[2Fe-2S] cluster</name>
        <dbReference type="ChEBI" id="CHEBI:190135"/>
    </cofactor>
</comment>
<gene>
    <name evidence="12" type="ORF">HEB94_006231</name>
</gene>
<keyword evidence="5" id="KW-0408">Iron</keyword>
<evidence type="ECO:0000256" key="9">
    <source>
        <dbReference type="ARBA" id="ARBA00034078"/>
    </source>
</evidence>
<dbReference type="GO" id="GO:0004497">
    <property type="term" value="F:monooxygenase activity"/>
    <property type="evidence" value="ECO:0007669"/>
    <property type="project" value="UniProtKB-ARBA"/>
</dbReference>
<dbReference type="InterPro" id="IPR006311">
    <property type="entry name" value="TAT_signal"/>
</dbReference>
<dbReference type="EMBL" id="JADBEM010000001">
    <property type="protein sequence ID" value="MBE1609383.1"/>
    <property type="molecule type" value="Genomic_DNA"/>
</dbReference>
<sequence length="172" mass="16882">METSKRDTPENLGPLTRRRVLSGVAAVGATVPLLAACGGSDTGAGSGDTTTTTDDSSPTQTPNDAAAPGDDATKGGGGDALATTSQVPVNGGMVFKDQKVVVTQPSAGTFKAFSAVCTHMGCTVAGVQDGTINCPCHGSMFSAADGSVKGGPATKPLAAVKIQVDGDSIKLA</sequence>
<keyword evidence="7" id="KW-1015">Disulfide bond</keyword>
<dbReference type="AlphaFoldDB" id="A0A927N1T5"/>
<comment type="caution">
    <text evidence="12">The sequence shown here is derived from an EMBL/GenBank/DDBJ whole genome shotgun (WGS) entry which is preliminary data.</text>
</comment>
<dbReference type="Pfam" id="PF00355">
    <property type="entry name" value="Rieske"/>
    <property type="match status" value="1"/>
</dbReference>
<feature type="region of interest" description="Disordered" evidence="10">
    <location>
        <begin position="37"/>
        <end position="85"/>
    </location>
</feature>
<feature type="domain" description="Rieske" evidence="11">
    <location>
        <begin position="79"/>
        <end position="171"/>
    </location>
</feature>
<evidence type="ECO:0000259" key="11">
    <source>
        <dbReference type="PROSITE" id="PS51296"/>
    </source>
</evidence>
<reference evidence="12" key="1">
    <citation type="submission" date="2020-10" db="EMBL/GenBank/DDBJ databases">
        <title>Sequencing the genomes of 1000 actinobacteria strains.</title>
        <authorList>
            <person name="Klenk H.-P."/>
        </authorList>
    </citation>
    <scope>NUCLEOTIDE SEQUENCE</scope>
    <source>
        <strain evidence="12">DSM 45354</strain>
    </source>
</reference>
<evidence type="ECO:0000313" key="12">
    <source>
        <dbReference type="EMBL" id="MBE1609383.1"/>
    </source>
</evidence>
<dbReference type="InterPro" id="IPR005805">
    <property type="entry name" value="Rieske_Fe-S_prot_C"/>
</dbReference>
<keyword evidence="13" id="KW-1185">Reference proteome</keyword>
<dbReference type="InterPro" id="IPR014349">
    <property type="entry name" value="Rieske_Fe-S_prot"/>
</dbReference>
<comment type="function">
    <text evidence="1">Iron-sulfur subunit of the cytochrome bc1 complex, an essential component of the respiratory electron transport chain required for ATP synthesis. The bc1 complex catalyzes the oxidation of menaquinol and the reduction of cytochrome c in the respiratory chain. The bc1 complex operates through a Q-cycle mechanism that couples electron transfer to generation of the proton gradient that drives ATP synthesis.</text>
</comment>
<proteinExistence type="predicted"/>
<dbReference type="RefSeq" id="WP_192752966.1">
    <property type="nucleotide sequence ID" value="NZ_BAABJL010000214.1"/>
</dbReference>
<dbReference type="GO" id="GO:0016020">
    <property type="term" value="C:membrane"/>
    <property type="evidence" value="ECO:0007669"/>
    <property type="project" value="InterPro"/>
</dbReference>
<evidence type="ECO:0000256" key="1">
    <source>
        <dbReference type="ARBA" id="ARBA00002494"/>
    </source>
</evidence>
<protein>
    <recommendedName>
        <fullName evidence="2">Cytochrome bc1 complex Rieske iron-sulfur subunit</fullName>
    </recommendedName>
    <alternativeName>
        <fullName evidence="8">Cytochrome bc1 reductase complex subunit QcrA</fullName>
    </alternativeName>
</protein>
<dbReference type="GO" id="GO:0016705">
    <property type="term" value="F:oxidoreductase activity, acting on paired donors, with incorporation or reduction of molecular oxygen"/>
    <property type="evidence" value="ECO:0007669"/>
    <property type="project" value="UniProtKB-ARBA"/>
</dbReference>
<dbReference type="CDD" id="cd03467">
    <property type="entry name" value="Rieske"/>
    <property type="match status" value="1"/>
</dbReference>
<organism evidence="12 13">
    <name type="scientific">Actinopolymorpha pittospori</name>
    <dbReference type="NCBI Taxonomy" id="648752"/>
    <lineage>
        <taxon>Bacteria</taxon>
        <taxon>Bacillati</taxon>
        <taxon>Actinomycetota</taxon>
        <taxon>Actinomycetes</taxon>
        <taxon>Propionibacteriales</taxon>
        <taxon>Actinopolymorphaceae</taxon>
        <taxon>Actinopolymorpha</taxon>
    </lineage>
</organism>
<keyword evidence="3" id="KW-0001">2Fe-2S</keyword>
<dbReference type="GO" id="GO:0046872">
    <property type="term" value="F:metal ion binding"/>
    <property type="evidence" value="ECO:0007669"/>
    <property type="project" value="UniProtKB-KW"/>
</dbReference>
<feature type="compositionally biased region" description="Low complexity" evidence="10">
    <location>
        <begin position="47"/>
        <end position="70"/>
    </location>
</feature>